<gene>
    <name evidence="1" type="ORF">PCON_06507</name>
</gene>
<name>U4KZ06_PYROM</name>
<evidence type="ECO:0000313" key="1">
    <source>
        <dbReference type="EMBL" id="CCX06920.1"/>
    </source>
</evidence>
<keyword evidence="2" id="KW-1185">Reference proteome</keyword>
<protein>
    <submittedName>
        <fullName evidence="1">Uncharacterized protein</fullName>
    </submittedName>
</protein>
<dbReference type="OrthoDB" id="10326329at2759"/>
<accession>U4KZ06</accession>
<evidence type="ECO:0000313" key="2">
    <source>
        <dbReference type="Proteomes" id="UP000018144"/>
    </source>
</evidence>
<dbReference type="EMBL" id="HF935323">
    <property type="protein sequence ID" value="CCX06920.1"/>
    <property type="molecule type" value="Genomic_DNA"/>
</dbReference>
<organism evidence="1 2">
    <name type="scientific">Pyronema omphalodes (strain CBS 100304)</name>
    <name type="common">Pyronema confluens</name>
    <dbReference type="NCBI Taxonomy" id="1076935"/>
    <lineage>
        <taxon>Eukaryota</taxon>
        <taxon>Fungi</taxon>
        <taxon>Dikarya</taxon>
        <taxon>Ascomycota</taxon>
        <taxon>Pezizomycotina</taxon>
        <taxon>Pezizomycetes</taxon>
        <taxon>Pezizales</taxon>
        <taxon>Pyronemataceae</taxon>
        <taxon>Pyronema</taxon>
    </lineage>
</organism>
<reference evidence="1 2" key="1">
    <citation type="journal article" date="2013" name="PLoS Genet.">
        <title>The genome and development-dependent transcriptomes of Pyronema confluens: a window into fungal evolution.</title>
        <authorList>
            <person name="Traeger S."/>
            <person name="Altegoer F."/>
            <person name="Freitag M."/>
            <person name="Gabaldon T."/>
            <person name="Kempken F."/>
            <person name="Kumar A."/>
            <person name="Marcet-Houben M."/>
            <person name="Poggeler S."/>
            <person name="Stajich J.E."/>
            <person name="Nowrousian M."/>
        </authorList>
    </citation>
    <scope>NUCLEOTIDE SEQUENCE [LARGE SCALE GENOMIC DNA]</scope>
    <source>
        <strain evidence="2">CBS 100304</strain>
        <tissue evidence="1">Vegetative mycelium</tissue>
    </source>
</reference>
<dbReference type="AlphaFoldDB" id="U4KZ06"/>
<sequence length="209" mass="24493">MSQFSYDKAMRAYNAVKASKGDRPPTPDPAPAMKNIPFIAKSDILDLVEEGLLTWTELIELKVLIWLCHAGLYESVAPDYNTKAFELEQVLESLDNTMSTRSLKERAEDQCAFIKIQEEQEGLYKMAINTEDSKKRLRELIKLYDMDENEDRAYRIVEMFDNCVFKCMSKQDWMDWMEDYKLDTEKKLKKVREGKMDPEIEYALNQSKL</sequence>
<proteinExistence type="predicted"/>
<dbReference type="Proteomes" id="UP000018144">
    <property type="component" value="Unassembled WGS sequence"/>
</dbReference>